<evidence type="ECO:0000313" key="4">
    <source>
        <dbReference type="Proteomes" id="UP000281474"/>
    </source>
</evidence>
<feature type="chain" id="PRO_5018306682" description="DUF4097 domain-containing protein" evidence="1">
    <location>
        <begin position="23"/>
        <end position="314"/>
    </location>
</feature>
<evidence type="ECO:0000259" key="2">
    <source>
        <dbReference type="Pfam" id="PF13349"/>
    </source>
</evidence>
<dbReference type="Proteomes" id="UP000281474">
    <property type="component" value="Unassembled WGS sequence"/>
</dbReference>
<organism evidence="3 4">
    <name type="scientific">Parashewanella curva</name>
    <dbReference type="NCBI Taxonomy" id="2338552"/>
    <lineage>
        <taxon>Bacteria</taxon>
        <taxon>Pseudomonadati</taxon>
        <taxon>Pseudomonadota</taxon>
        <taxon>Gammaproteobacteria</taxon>
        <taxon>Alteromonadales</taxon>
        <taxon>Shewanellaceae</taxon>
        <taxon>Parashewanella</taxon>
    </lineage>
</organism>
<feature type="signal peptide" evidence="1">
    <location>
        <begin position="1"/>
        <end position="22"/>
    </location>
</feature>
<keyword evidence="4" id="KW-1185">Reference proteome</keyword>
<evidence type="ECO:0000313" key="3">
    <source>
        <dbReference type="EMBL" id="RLV60201.1"/>
    </source>
</evidence>
<name>A0A3L8PXY9_9GAMM</name>
<comment type="caution">
    <text evidence="3">The sequence shown here is derived from an EMBL/GenBank/DDBJ whole genome shotgun (WGS) entry which is preliminary data.</text>
</comment>
<reference evidence="3 4" key="1">
    <citation type="submission" date="2018-09" db="EMBL/GenBank/DDBJ databases">
        <title>Phylogeny of the Shewanellaceae, and recommendation for two new genera, Pseudoshewanella and Parashewanella.</title>
        <authorList>
            <person name="Wang G."/>
        </authorList>
    </citation>
    <scope>NUCLEOTIDE SEQUENCE [LARGE SCALE GENOMIC DNA]</scope>
    <source>
        <strain evidence="3 4">C51</strain>
    </source>
</reference>
<gene>
    <name evidence="3" type="ORF">D5018_08010</name>
</gene>
<proteinExistence type="predicted"/>
<protein>
    <recommendedName>
        <fullName evidence="2">DUF4097 domain-containing protein</fullName>
    </recommendedName>
</protein>
<feature type="domain" description="DUF4097" evidence="2">
    <location>
        <begin position="37"/>
        <end position="251"/>
    </location>
</feature>
<dbReference type="OrthoDB" id="6194490at2"/>
<keyword evidence="1" id="KW-0732">Signal</keyword>
<sequence>MKLIKAGILTLTTILAPLSAIAGQEVNKTLDASSNPHIDINVKRGNVEINTWNKNQVRVKGSLDEKSEGLIFKRDGKHIQIEDKIPDRFNGRDKDGSQLVIMVPTKLTLDAEGVSADYQVTGLQGEISVGSVSGNIDASKLTGDIEINSVSGEMKLKGLQGKAKVNSVSGDIKDTDSKAKTIYNLVSGNLKAHSQGQAIEVQTVSGDIDATFPKVTKLDIKTVSGDANIQLSSKVEKVRGKSVSGDIDLHFGAMPNLSFSINGGPGGNINNHLTDDKPKRSRYTNSESIEFVTGSGDGSVRMSTISGDLSLSKK</sequence>
<dbReference type="AlphaFoldDB" id="A0A3L8PXY9"/>
<dbReference type="Pfam" id="PF13349">
    <property type="entry name" value="DUF4097"/>
    <property type="match status" value="1"/>
</dbReference>
<dbReference type="InterPro" id="IPR025164">
    <property type="entry name" value="Toastrack_DUF4097"/>
</dbReference>
<evidence type="ECO:0000256" key="1">
    <source>
        <dbReference type="SAM" id="SignalP"/>
    </source>
</evidence>
<accession>A0A3L8PXY9</accession>
<dbReference type="EMBL" id="QZEI01000019">
    <property type="protein sequence ID" value="RLV60201.1"/>
    <property type="molecule type" value="Genomic_DNA"/>
</dbReference>
<dbReference type="RefSeq" id="WP_121838488.1">
    <property type="nucleotide sequence ID" value="NZ_ML014768.1"/>
</dbReference>